<dbReference type="GO" id="GO:0005524">
    <property type="term" value="F:ATP binding"/>
    <property type="evidence" value="ECO:0007669"/>
    <property type="project" value="InterPro"/>
</dbReference>
<evidence type="ECO:0000259" key="1">
    <source>
        <dbReference type="PROSITE" id="PS51186"/>
    </source>
</evidence>
<feature type="domain" description="N-acetyltransferase" evidence="1">
    <location>
        <begin position="33"/>
        <end position="188"/>
    </location>
</feature>
<dbReference type="InterPro" id="IPR013815">
    <property type="entry name" value="ATP_grasp_subdomain_1"/>
</dbReference>
<dbReference type="InterPro" id="IPR036291">
    <property type="entry name" value="NAD(P)-bd_dom_sf"/>
</dbReference>
<dbReference type="CDD" id="cd04301">
    <property type="entry name" value="NAT_SF"/>
    <property type="match status" value="1"/>
</dbReference>
<dbReference type="Gene3D" id="3.40.630.30">
    <property type="match status" value="1"/>
</dbReference>
<comment type="caution">
    <text evidence="2">The sequence shown here is derived from an EMBL/GenBank/DDBJ whole genome shotgun (WGS) entry which is preliminary data.</text>
</comment>
<dbReference type="GO" id="GO:0016747">
    <property type="term" value="F:acyltransferase activity, transferring groups other than amino-acyl groups"/>
    <property type="evidence" value="ECO:0007669"/>
    <property type="project" value="InterPro"/>
</dbReference>
<dbReference type="PANTHER" id="PTHR42793">
    <property type="entry name" value="COA BINDING DOMAIN CONTAINING PROTEIN"/>
    <property type="match status" value="1"/>
</dbReference>
<dbReference type="Pfam" id="PF00583">
    <property type="entry name" value="Acetyltransf_1"/>
    <property type="match status" value="1"/>
</dbReference>
<dbReference type="InterPro" id="IPR000182">
    <property type="entry name" value="GNAT_dom"/>
</dbReference>
<organism evidence="2 3">
    <name type="scientific">Austwickia chelonae NBRC 105200</name>
    <dbReference type="NCBI Taxonomy" id="1184607"/>
    <lineage>
        <taxon>Bacteria</taxon>
        <taxon>Bacillati</taxon>
        <taxon>Actinomycetota</taxon>
        <taxon>Actinomycetes</taxon>
        <taxon>Micrococcales</taxon>
        <taxon>Dermatophilaceae</taxon>
        <taxon>Austwickia</taxon>
    </lineage>
</organism>
<dbReference type="SUPFAM" id="SSF56059">
    <property type="entry name" value="Glutathione synthetase ATP-binding domain-like"/>
    <property type="match status" value="1"/>
</dbReference>
<dbReference type="Pfam" id="PF13380">
    <property type="entry name" value="CoA_binding_2"/>
    <property type="match status" value="1"/>
</dbReference>
<dbReference type="Gene3D" id="3.30.470.20">
    <property type="entry name" value="ATP-grasp fold, B domain"/>
    <property type="match status" value="1"/>
</dbReference>
<dbReference type="SUPFAM" id="SSF51735">
    <property type="entry name" value="NAD(P)-binding Rossmann-fold domains"/>
    <property type="match status" value="1"/>
</dbReference>
<sequence length="900" mass="95795">MTDSDAFQGPGNAPPGYPGSWEADVVLRDGSIAHIRPIVPDDGDGLRAFHAGQSEESIYLRFFAPMKELPDKDVRRFTHVDYDSRAALVVTVRGAIIGIGRYDRLTDGHTAEVAFNIADAHQGKGVGSVLLEHLAAVAQERGITRFVADVLPQNRKMMKVFVDAGYEVSHHFDDGVIAVEFVVEPTARSAAVSLAREHRAEAESMSDVLRPRSVAVVGVSRRPDAPGSLVLDNILDGGFTGQVHIVNCEADQVRGLRAHGRVSEIDGEVDLAVVAVPAEAVSDVVADCATKRVRALVVLSSGFAESGPAGEQRQAELLRTARAAGMRVLGPLSFGLVNNHPEVLLNATIGRQPPCAGALGLFSQSGGLAVGLAASAAERGLGLSTMVSAGNRVDISGNDMMQYWIDDDSTSLVGMYLESIGNPRKFSRIARQLSLRKPVVVVKSDTARSVPPGHRARAPKVSPSAFDALLTQAGVIRARTVHTMMDIAELVAHQPLPRGGRVSVVGNSDGLNQIMVEAARSRGLQVPADPLRVPLGGTAREVRAALEMAFGDEGTDSVVMAFVPPMQASDEVIATTVAHAAWGQEKTCVTAFLGMRDISAELRKASEPRPGNSDGRRRIIPVYRTPLDGIEALAAATRYAEWLRTDHGGHIRPAGIDRTTAHRTVERALADSPAGRPLDDPETRELLAAYGIDIWTSIPCPDAEDAVCAAGQLGYPVVLRSLAEGIRTLPGAGGVRADLRTPEAVRSAHRGLSEWLTDLQDPQLAVQRMAPAGVATVIRSHEDPLFGPVVSFGISGVPADILGDLTHRIPPLTETDIHDLMDTLRAAPLLQGGHGRRPVDRGRLHELLSRVAALAEDIPEIDALELNPVMAHAGGAEVLGARVRVAPAPRRQDTGRRALP</sequence>
<dbReference type="InterPro" id="IPR016181">
    <property type="entry name" value="Acyl_CoA_acyltransferase"/>
</dbReference>
<dbReference type="Gene3D" id="3.40.50.720">
    <property type="entry name" value="NAD(P)-binding Rossmann-like Domain"/>
    <property type="match status" value="1"/>
</dbReference>
<dbReference type="Gene3D" id="3.40.50.261">
    <property type="entry name" value="Succinyl-CoA synthetase domains"/>
    <property type="match status" value="2"/>
</dbReference>
<dbReference type="Pfam" id="PF13607">
    <property type="entry name" value="Succ_CoA_lig"/>
    <property type="match status" value="1"/>
</dbReference>
<protein>
    <recommendedName>
        <fullName evidence="1">N-acetyltransferase domain-containing protein</fullName>
    </recommendedName>
</protein>
<dbReference type="RefSeq" id="WP_006502353.1">
    <property type="nucleotide sequence ID" value="NZ_BAGZ01000005.1"/>
</dbReference>
<dbReference type="InterPro" id="IPR016102">
    <property type="entry name" value="Succinyl-CoA_synth-like"/>
</dbReference>
<evidence type="ECO:0000313" key="2">
    <source>
        <dbReference type="EMBL" id="GAB77601.1"/>
    </source>
</evidence>
<dbReference type="InterPro" id="IPR003781">
    <property type="entry name" value="CoA-bd"/>
</dbReference>
<evidence type="ECO:0000313" key="3">
    <source>
        <dbReference type="Proteomes" id="UP000008495"/>
    </source>
</evidence>
<dbReference type="PROSITE" id="PS51186">
    <property type="entry name" value="GNAT"/>
    <property type="match status" value="1"/>
</dbReference>
<dbReference type="AlphaFoldDB" id="K6ULW5"/>
<dbReference type="SUPFAM" id="SSF55729">
    <property type="entry name" value="Acyl-CoA N-acyltransferases (Nat)"/>
    <property type="match status" value="1"/>
</dbReference>
<proteinExistence type="predicted"/>
<dbReference type="Proteomes" id="UP000008495">
    <property type="component" value="Unassembled WGS sequence"/>
</dbReference>
<dbReference type="OrthoDB" id="190266at2"/>
<dbReference type="EMBL" id="BAGZ01000005">
    <property type="protein sequence ID" value="GAB77601.1"/>
    <property type="molecule type" value="Genomic_DNA"/>
</dbReference>
<dbReference type="Gene3D" id="3.30.1490.20">
    <property type="entry name" value="ATP-grasp fold, A domain"/>
    <property type="match status" value="1"/>
</dbReference>
<accession>K6ULW5</accession>
<dbReference type="PANTHER" id="PTHR42793:SF1">
    <property type="entry name" value="PEPTIDYL-LYSINE N-ACETYLTRANSFERASE PATZ"/>
    <property type="match status" value="1"/>
</dbReference>
<dbReference type="eggNOG" id="COG1670">
    <property type="taxonomic scope" value="Bacteria"/>
</dbReference>
<dbReference type="eggNOG" id="COG1042">
    <property type="taxonomic scope" value="Bacteria"/>
</dbReference>
<dbReference type="InterPro" id="IPR032875">
    <property type="entry name" value="Succ_CoA_lig_flav_dom"/>
</dbReference>
<name>K6ULW5_9MICO</name>
<dbReference type="SUPFAM" id="SSF52210">
    <property type="entry name" value="Succinyl-CoA synthetase domains"/>
    <property type="match status" value="2"/>
</dbReference>
<keyword evidence="3" id="KW-1185">Reference proteome</keyword>
<dbReference type="Pfam" id="PF13549">
    <property type="entry name" value="ATP-grasp_5"/>
    <property type="match status" value="1"/>
</dbReference>
<dbReference type="STRING" id="100225.SAMN05421595_1439"/>
<dbReference type="SMART" id="SM00881">
    <property type="entry name" value="CoA_binding"/>
    <property type="match status" value="1"/>
</dbReference>
<gene>
    <name evidence="2" type="ORF">AUCHE_05_05150</name>
</gene>
<reference evidence="2 3" key="1">
    <citation type="submission" date="2012-08" db="EMBL/GenBank/DDBJ databases">
        <title>Whole genome shotgun sequence of Austwickia chelonae NBRC 105200.</title>
        <authorList>
            <person name="Yoshida I."/>
            <person name="Hosoyama A."/>
            <person name="Tsuchikane K."/>
            <person name="Katsumata H."/>
            <person name="Ando Y."/>
            <person name="Ohji S."/>
            <person name="Hamada M."/>
            <person name="Tamura T."/>
            <person name="Yamazoe A."/>
            <person name="Yamazaki S."/>
            <person name="Fujita N."/>
        </authorList>
    </citation>
    <scope>NUCLEOTIDE SEQUENCE [LARGE SCALE GENOMIC DNA]</scope>
    <source>
        <strain evidence="2 3">NBRC 105200</strain>
    </source>
</reference>